<evidence type="ECO:0000313" key="2">
    <source>
        <dbReference type="Proteomes" id="UP000827092"/>
    </source>
</evidence>
<evidence type="ECO:0000313" key="1">
    <source>
        <dbReference type="EMBL" id="KAG8185583.1"/>
    </source>
</evidence>
<name>A0AAV6UP97_9ARAC</name>
<organism evidence="1 2">
    <name type="scientific">Oedothorax gibbosus</name>
    <dbReference type="NCBI Taxonomy" id="931172"/>
    <lineage>
        <taxon>Eukaryota</taxon>
        <taxon>Metazoa</taxon>
        <taxon>Ecdysozoa</taxon>
        <taxon>Arthropoda</taxon>
        <taxon>Chelicerata</taxon>
        <taxon>Arachnida</taxon>
        <taxon>Araneae</taxon>
        <taxon>Araneomorphae</taxon>
        <taxon>Entelegynae</taxon>
        <taxon>Araneoidea</taxon>
        <taxon>Linyphiidae</taxon>
        <taxon>Erigoninae</taxon>
        <taxon>Oedothorax</taxon>
    </lineage>
</organism>
<dbReference type="EMBL" id="JAFNEN010000330">
    <property type="protein sequence ID" value="KAG8185583.1"/>
    <property type="molecule type" value="Genomic_DNA"/>
</dbReference>
<proteinExistence type="predicted"/>
<protein>
    <submittedName>
        <fullName evidence="1">Uncharacterized protein</fullName>
    </submittedName>
</protein>
<comment type="caution">
    <text evidence="1">The sequence shown here is derived from an EMBL/GenBank/DDBJ whole genome shotgun (WGS) entry which is preliminary data.</text>
</comment>
<gene>
    <name evidence="1" type="ORF">JTE90_023284</name>
</gene>
<reference evidence="1 2" key="1">
    <citation type="journal article" date="2022" name="Nat. Ecol. Evol.">
        <title>A masculinizing supergene underlies an exaggerated male reproductive morph in a spider.</title>
        <authorList>
            <person name="Hendrickx F."/>
            <person name="De Corte Z."/>
            <person name="Sonet G."/>
            <person name="Van Belleghem S.M."/>
            <person name="Kostlbacher S."/>
            <person name="Vangestel C."/>
        </authorList>
    </citation>
    <scope>NUCLEOTIDE SEQUENCE [LARGE SCALE GENOMIC DNA]</scope>
    <source>
        <strain evidence="1">W744_W776</strain>
    </source>
</reference>
<keyword evidence="2" id="KW-1185">Reference proteome</keyword>
<sequence length="70" mass="7671">MILYILSSSYTLFLEDVTKTTAINSVSIQVYTDPRRGRPTNRAISSSLHRKTISAKTRNGIIKASAIGEG</sequence>
<dbReference type="Proteomes" id="UP000827092">
    <property type="component" value="Unassembled WGS sequence"/>
</dbReference>
<dbReference type="AlphaFoldDB" id="A0AAV6UP97"/>
<accession>A0AAV6UP97</accession>